<proteinExistence type="predicted"/>
<dbReference type="HOGENOM" id="CLU_1901883_0_0_2"/>
<dbReference type="STRING" id="797302.Halru_1653"/>
<evidence type="ECO:0000313" key="3">
    <source>
        <dbReference type="Proteomes" id="UP000010846"/>
    </source>
</evidence>
<name>L0IBW6_HALRX</name>
<dbReference type="Proteomes" id="UP000010846">
    <property type="component" value="Chromosome"/>
</dbReference>
<reference evidence="2" key="1">
    <citation type="submission" date="2011-09" db="EMBL/GenBank/DDBJ databases">
        <title>Complete sequence of Halovivax ruber XH-70.</title>
        <authorList>
            <consortium name="US DOE Joint Genome Institute"/>
            <person name="Lucas S."/>
            <person name="Han J."/>
            <person name="Lapidus A."/>
            <person name="Cheng J.-F."/>
            <person name="Goodwin L."/>
            <person name="Pitluck S."/>
            <person name="Peters L."/>
            <person name="Mikhailova N."/>
            <person name="Davenport K."/>
            <person name="Detter J.C."/>
            <person name="Han C."/>
            <person name="Tapia R."/>
            <person name="Land M."/>
            <person name="Hauser L."/>
            <person name="Kyrpides N."/>
            <person name="Ivanova N."/>
            <person name="Pagani I."/>
            <person name="Sproer C."/>
            <person name="Anderson I."/>
            <person name="Woyke T."/>
        </authorList>
    </citation>
    <scope>NUCLEOTIDE SEQUENCE</scope>
    <source>
        <strain evidence="2">XH-70</strain>
    </source>
</reference>
<dbReference type="EMBL" id="CP003050">
    <property type="protein sequence ID" value="AGB16259.1"/>
    <property type="molecule type" value="Genomic_DNA"/>
</dbReference>
<keyword evidence="3" id="KW-1185">Reference proteome</keyword>
<feature type="region of interest" description="Disordered" evidence="1">
    <location>
        <begin position="92"/>
        <end position="133"/>
    </location>
</feature>
<organism evidence="2 3">
    <name type="scientific">Halovivax ruber (strain DSM 18193 / JCM 13892 / XH-70)</name>
    <dbReference type="NCBI Taxonomy" id="797302"/>
    <lineage>
        <taxon>Archaea</taxon>
        <taxon>Methanobacteriati</taxon>
        <taxon>Methanobacteriota</taxon>
        <taxon>Stenosarchaea group</taxon>
        <taxon>Halobacteria</taxon>
        <taxon>Halobacteriales</taxon>
        <taxon>Natrialbaceae</taxon>
        <taxon>Halovivax</taxon>
    </lineage>
</organism>
<protein>
    <submittedName>
        <fullName evidence="2">Uncharacterized protein</fullName>
    </submittedName>
</protein>
<feature type="compositionally biased region" description="Basic and acidic residues" evidence="1">
    <location>
        <begin position="116"/>
        <end position="133"/>
    </location>
</feature>
<evidence type="ECO:0000313" key="2">
    <source>
        <dbReference type="EMBL" id="AGB16259.1"/>
    </source>
</evidence>
<evidence type="ECO:0000256" key="1">
    <source>
        <dbReference type="SAM" id="MobiDB-lite"/>
    </source>
</evidence>
<dbReference type="AlphaFoldDB" id="L0IBW6"/>
<sequence length="133" mass="14756">MPQPYRGGPDGTSRFVFADGREAIHVPRDKTDYSALQGGYPLAEEFLDYLSEEDIDLLAIDDGEQVYVFERSQYLRGSRVGHAPYPMKRVAPLDDATVGLQTSGEDGTESPEGLVDGDRESRSDRDESWGSDH</sequence>
<gene>
    <name evidence="2" type="ordered locus">Halru_1653</name>
</gene>
<accession>L0IBW6</accession>
<dbReference type="KEGG" id="hru:Halru_1653"/>